<sequence length="264" mass="30214">MRPAEITKQILTRRRSPRTELHWVSRISMQTPGGTTPEQQFATVQSEIGGWDWVAIDPMLVRTSKGLRHGFTGALYFWQRTRSHIWCESQAERWEVLWLDFSGEVERLWAQPLAIAFGLDSRLAEYWHIPDFMAQFRNGSFGLYDVRPVERIDDRAKLQFEETAKVCNVLGWQYKVLTGHDIRATQNLNGLSVSRHDRCKPAPPAEALILDLARFGATRRELCLAASPSCPPLACAWVDYLAWHRQLTVSLNAPLTSDTVYTTT</sequence>
<evidence type="ECO:0008006" key="3">
    <source>
        <dbReference type="Google" id="ProtNLM"/>
    </source>
</evidence>
<evidence type="ECO:0000313" key="1">
    <source>
        <dbReference type="EMBL" id="NYD75250.1"/>
    </source>
</evidence>
<dbReference type="AlphaFoldDB" id="A0A852T402"/>
<evidence type="ECO:0000313" key="2">
    <source>
        <dbReference type="Proteomes" id="UP000589620"/>
    </source>
</evidence>
<dbReference type="Proteomes" id="UP000589620">
    <property type="component" value="Unassembled WGS sequence"/>
</dbReference>
<accession>A0A852T402</accession>
<name>A0A852T402_9MICO</name>
<dbReference type="EMBL" id="JACCBJ010000001">
    <property type="protein sequence ID" value="NYD75250.1"/>
    <property type="molecule type" value="Genomic_DNA"/>
</dbReference>
<organism evidence="1 2">
    <name type="scientific">Leifsonia soli</name>
    <dbReference type="NCBI Taxonomy" id="582665"/>
    <lineage>
        <taxon>Bacteria</taxon>
        <taxon>Bacillati</taxon>
        <taxon>Actinomycetota</taxon>
        <taxon>Actinomycetes</taxon>
        <taxon>Micrococcales</taxon>
        <taxon>Microbacteriaceae</taxon>
        <taxon>Leifsonia</taxon>
    </lineage>
</organism>
<comment type="caution">
    <text evidence="1">The sequence shown here is derived from an EMBL/GenBank/DDBJ whole genome shotgun (WGS) entry which is preliminary data.</text>
</comment>
<dbReference type="RefSeq" id="WP_179457244.1">
    <property type="nucleotide sequence ID" value="NZ_BAAAPX010000001.1"/>
</dbReference>
<keyword evidence="2" id="KW-1185">Reference proteome</keyword>
<gene>
    <name evidence="1" type="ORF">BJ963_002769</name>
</gene>
<proteinExistence type="predicted"/>
<reference evidence="1 2" key="1">
    <citation type="submission" date="2020-07" db="EMBL/GenBank/DDBJ databases">
        <title>Sequencing the genomes of 1000 actinobacteria strains.</title>
        <authorList>
            <person name="Klenk H.-P."/>
        </authorList>
    </citation>
    <scope>NUCLEOTIDE SEQUENCE [LARGE SCALE GENOMIC DNA]</scope>
    <source>
        <strain evidence="1 2">DSM 23871</strain>
    </source>
</reference>
<protein>
    <recommendedName>
        <fullName evidence="3">TnsA-like heteromeric transposase endonuclease subunit</fullName>
    </recommendedName>
</protein>